<feature type="transmembrane region" description="Helical" evidence="4">
    <location>
        <begin position="340"/>
        <end position="358"/>
    </location>
</feature>
<evidence type="ECO:0000256" key="2">
    <source>
        <dbReference type="ARBA" id="ARBA00022989"/>
    </source>
</evidence>
<dbReference type="PROSITE" id="PS50850">
    <property type="entry name" value="MFS"/>
    <property type="match status" value="1"/>
</dbReference>
<sequence length="401" mass="43259">MFTLPRNVWLLTLILALAMSAGAMMVLIGGVLGAQLASNASLSTMPVALMIVGTAVGVVPVTRTMGKVGRKPVFVGVALLACASALLASLSVYWMNFPLFLGASFILGIAVSGFQQIRFAAMESVDFERAPKAASTVLLGGLAAAVLGPEMVTLGSNFTSTPFVGSFLLMAMLCGMCAILFSFMQETHIRPTIPINHKVDISSVLSNPMFIIAVSASVVGYALMSFIMTATPVHMHVNEYHSLEQAKWVIQSHILAMYLPSLFSGWLISKLGVFRVIALGLVIFMITIMVASQGNHLANYWVALILLGIGWNFLFLGGTVLLPQTHNEQQKFRVQSINEFAVFSAQGVAALGAGAMLFQFGWKGLMLISVSIIVAHAVLLIWQTYRRKHVNHQHTKVESNQ</sequence>
<dbReference type="PANTHER" id="PTHR23534">
    <property type="entry name" value="MFS PERMEASE"/>
    <property type="match status" value="1"/>
</dbReference>
<evidence type="ECO:0000256" key="1">
    <source>
        <dbReference type="ARBA" id="ARBA00022692"/>
    </source>
</evidence>
<keyword evidence="2 4" id="KW-1133">Transmembrane helix</keyword>
<dbReference type="RefSeq" id="WP_343856893.1">
    <property type="nucleotide sequence ID" value="NZ_BAAAFD010000002.1"/>
</dbReference>
<feature type="transmembrane region" description="Helical" evidence="4">
    <location>
        <begin position="364"/>
        <end position="382"/>
    </location>
</feature>
<dbReference type="PANTHER" id="PTHR23534:SF1">
    <property type="entry name" value="MAJOR FACILITATOR SUPERFAMILY PROTEIN"/>
    <property type="match status" value="1"/>
</dbReference>
<feature type="transmembrane region" description="Helical" evidence="4">
    <location>
        <begin position="73"/>
        <end position="94"/>
    </location>
</feature>
<evidence type="ECO:0000256" key="3">
    <source>
        <dbReference type="ARBA" id="ARBA00023136"/>
    </source>
</evidence>
<reference evidence="6 7" key="1">
    <citation type="journal article" date="2019" name="Int. J. Syst. Evol. Microbiol.">
        <title>The Global Catalogue of Microorganisms (GCM) 10K type strain sequencing project: providing services to taxonomists for standard genome sequencing and annotation.</title>
        <authorList>
            <consortium name="The Broad Institute Genomics Platform"/>
            <consortium name="The Broad Institute Genome Sequencing Center for Infectious Disease"/>
            <person name="Wu L."/>
            <person name="Ma J."/>
        </authorList>
    </citation>
    <scope>NUCLEOTIDE SEQUENCE [LARGE SCALE GENOMIC DNA]</scope>
    <source>
        <strain evidence="6 7">JCM 15896</strain>
    </source>
</reference>
<dbReference type="SUPFAM" id="SSF103473">
    <property type="entry name" value="MFS general substrate transporter"/>
    <property type="match status" value="1"/>
</dbReference>
<feature type="transmembrane region" description="Helical" evidence="4">
    <location>
        <begin position="100"/>
        <end position="121"/>
    </location>
</feature>
<protein>
    <submittedName>
        <fullName evidence="6">MFS transporter</fullName>
    </submittedName>
</protein>
<evidence type="ECO:0000259" key="5">
    <source>
        <dbReference type="PROSITE" id="PS50850"/>
    </source>
</evidence>
<feature type="transmembrane region" description="Helical" evidence="4">
    <location>
        <begin position="300"/>
        <end position="320"/>
    </location>
</feature>
<accession>A0ABN1LDY3</accession>
<dbReference type="InterPro" id="IPR036259">
    <property type="entry name" value="MFS_trans_sf"/>
</dbReference>
<comment type="caution">
    <text evidence="6">The sequence shown here is derived from an EMBL/GenBank/DDBJ whole genome shotgun (WGS) entry which is preliminary data.</text>
</comment>
<evidence type="ECO:0000313" key="7">
    <source>
        <dbReference type="Proteomes" id="UP001500359"/>
    </source>
</evidence>
<evidence type="ECO:0000256" key="4">
    <source>
        <dbReference type="SAM" id="Phobius"/>
    </source>
</evidence>
<feature type="domain" description="Major facilitator superfamily (MFS) profile" evidence="5">
    <location>
        <begin position="201"/>
        <end position="401"/>
    </location>
</feature>
<feature type="transmembrane region" description="Helical" evidence="4">
    <location>
        <begin position="248"/>
        <end position="269"/>
    </location>
</feature>
<evidence type="ECO:0000313" key="6">
    <source>
        <dbReference type="EMBL" id="GAA0854089.1"/>
    </source>
</evidence>
<name>A0ABN1LDY3_9ALTE</name>
<dbReference type="Proteomes" id="UP001500359">
    <property type="component" value="Unassembled WGS sequence"/>
</dbReference>
<dbReference type="Pfam" id="PF07690">
    <property type="entry name" value="MFS_1"/>
    <property type="match status" value="1"/>
</dbReference>
<keyword evidence="7" id="KW-1185">Reference proteome</keyword>
<feature type="transmembrane region" description="Helical" evidence="4">
    <location>
        <begin position="133"/>
        <end position="151"/>
    </location>
</feature>
<dbReference type="Gene3D" id="1.20.1250.20">
    <property type="entry name" value="MFS general substrate transporter like domains"/>
    <property type="match status" value="1"/>
</dbReference>
<organism evidence="6 7">
    <name type="scientific">Aliiglaciecola litoralis</name>
    <dbReference type="NCBI Taxonomy" id="582857"/>
    <lineage>
        <taxon>Bacteria</taxon>
        <taxon>Pseudomonadati</taxon>
        <taxon>Pseudomonadota</taxon>
        <taxon>Gammaproteobacteria</taxon>
        <taxon>Alteromonadales</taxon>
        <taxon>Alteromonadaceae</taxon>
        <taxon>Aliiglaciecola</taxon>
    </lineage>
</organism>
<keyword evidence="1 4" id="KW-0812">Transmembrane</keyword>
<dbReference type="InterPro" id="IPR011701">
    <property type="entry name" value="MFS"/>
</dbReference>
<feature type="transmembrane region" description="Helical" evidence="4">
    <location>
        <begin position="204"/>
        <end position="228"/>
    </location>
</feature>
<feature type="transmembrane region" description="Helical" evidence="4">
    <location>
        <begin position="163"/>
        <end position="183"/>
    </location>
</feature>
<proteinExistence type="predicted"/>
<keyword evidence="3 4" id="KW-0472">Membrane</keyword>
<gene>
    <name evidence="6" type="ORF">GCM10009114_08660</name>
</gene>
<dbReference type="EMBL" id="BAAAFD010000002">
    <property type="protein sequence ID" value="GAA0854089.1"/>
    <property type="molecule type" value="Genomic_DNA"/>
</dbReference>
<feature type="transmembrane region" description="Helical" evidence="4">
    <location>
        <begin position="276"/>
        <end position="294"/>
    </location>
</feature>
<feature type="transmembrane region" description="Helical" evidence="4">
    <location>
        <begin position="43"/>
        <end position="61"/>
    </location>
</feature>
<dbReference type="InterPro" id="IPR020846">
    <property type="entry name" value="MFS_dom"/>
</dbReference>